<evidence type="ECO:0000313" key="2">
    <source>
        <dbReference type="Proteomes" id="UP000316747"/>
    </source>
</evidence>
<evidence type="ECO:0000313" key="1">
    <source>
        <dbReference type="EMBL" id="TQM65165.1"/>
    </source>
</evidence>
<dbReference type="EMBL" id="VFPM01000001">
    <property type="protein sequence ID" value="TQM65165.1"/>
    <property type="molecule type" value="Genomic_DNA"/>
</dbReference>
<organism evidence="1 2">
    <name type="scientific">Humibacillus xanthopallidus</name>
    <dbReference type="NCBI Taxonomy" id="412689"/>
    <lineage>
        <taxon>Bacteria</taxon>
        <taxon>Bacillati</taxon>
        <taxon>Actinomycetota</taxon>
        <taxon>Actinomycetes</taxon>
        <taxon>Micrococcales</taxon>
        <taxon>Intrasporangiaceae</taxon>
        <taxon>Humibacillus</taxon>
    </lineage>
</organism>
<evidence type="ECO:0008006" key="3">
    <source>
        <dbReference type="Google" id="ProtNLM"/>
    </source>
</evidence>
<dbReference type="OrthoDB" id="4210699at2"/>
<protein>
    <recommendedName>
        <fullName evidence="3">DUF1579 domain-containing protein</fullName>
    </recommendedName>
</protein>
<dbReference type="AlphaFoldDB" id="A0A543I3L9"/>
<proteinExistence type="predicted"/>
<keyword evidence="2" id="KW-1185">Reference proteome</keyword>
<reference evidence="1 2" key="1">
    <citation type="submission" date="2019-06" db="EMBL/GenBank/DDBJ databases">
        <title>Genome sequencing of plant associated microbes to promote plant fitness in Sorghum bicolor and Oryza sativa.</title>
        <authorList>
            <person name="Coleman-Derr D."/>
        </authorList>
    </citation>
    <scope>NUCLEOTIDE SEQUENCE [LARGE SCALE GENOMIC DNA]</scope>
    <source>
        <strain evidence="1 2">KV-663</strain>
    </source>
</reference>
<dbReference type="Proteomes" id="UP000316747">
    <property type="component" value="Unassembled WGS sequence"/>
</dbReference>
<dbReference type="RefSeq" id="WP_141842852.1">
    <property type="nucleotide sequence ID" value="NZ_VFPM01000001.1"/>
</dbReference>
<name>A0A543I3L9_9MICO</name>
<gene>
    <name evidence="1" type="ORF">FBY41_1551</name>
</gene>
<comment type="caution">
    <text evidence="1">The sequence shown here is derived from an EMBL/GenBank/DDBJ whole genome shotgun (WGS) entry which is preliminary data.</text>
</comment>
<accession>A0A543I3L9</accession>
<sequence length="142" mass="16690">MRSFDELATRLLGSWDLQGSHPLLPGDDITGRATFEWLDGHKFLIWRSQYDHPQIPDAMAVIGWADDQLLMHYFDYRGVHRLYEVAVEGNQWRFWRDDAGFQQSFIARFDDEDTMSGRGRMNRDDAGWEDDLAMTFRRRTAG</sequence>